<evidence type="ECO:0000256" key="8">
    <source>
        <dbReference type="ARBA" id="ARBA00022691"/>
    </source>
</evidence>
<dbReference type="AlphaFoldDB" id="A0AA41QAS4"/>
<dbReference type="InterPro" id="IPR029063">
    <property type="entry name" value="SAM-dependent_MTases_sf"/>
</dbReference>
<comment type="similarity">
    <text evidence="2">Belongs to the methyltransferase superfamily. L-isoaspartyl/D-aspartyl protein methyltransferase family.</text>
</comment>
<dbReference type="SUPFAM" id="SSF53335">
    <property type="entry name" value="S-adenosyl-L-methionine-dependent methyltransferases"/>
    <property type="match status" value="1"/>
</dbReference>
<dbReference type="EMBL" id="JAKFHA010000075">
    <property type="protein sequence ID" value="MCF2534035.1"/>
    <property type="molecule type" value="Genomic_DNA"/>
</dbReference>
<evidence type="ECO:0000256" key="6">
    <source>
        <dbReference type="ARBA" id="ARBA00022603"/>
    </source>
</evidence>
<keyword evidence="8" id="KW-0949">S-adenosyl-L-methionine</keyword>
<accession>A0AA41QAS4</accession>
<sequence>MSEADNASVRLLGRDRSPFLPTVFWSPDDEPIDRRIDPVAWAAAAADDVHLVIQWDDGKGTGTTLASSSASMPSLVRQMVDAADVQPGHRVLEIGTGTGFTAALLRDRVGPSGRVVSVEVDDALADAARERLAAVGVDVELQCANGVDGWEIGAPYDRVHVTCAVRQTPSAWLSQAPGGKIMMPWATTFSAGTDFVVVLDVDDGVGVGRFAHDVSFMKLRSQRQARPDWPDTGKAEPIDLKLTWKQLDGPLGGFGEFVMGLLLPGVFHSTSGTSDAHDGERILWLAEGDCYASLSFGAGVETTAAGDVELVRSYARAVRWWHDHGRPEAEGFGLTAIESDGPLARQEVWFGESGNPVARHP</sequence>
<dbReference type="Proteomes" id="UP001165378">
    <property type="component" value="Unassembled WGS sequence"/>
</dbReference>
<dbReference type="CDD" id="cd02440">
    <property type="entry name" value="AdoMet_MTases"/>
    <property type="match status" value="1"/>
</dbReference>
<evidence type="ECO:0000256" key="9">
    <source>
        <dbReference type="ARBA" id="ARBA00030757"/>
    </source>
</evidence>
<keyword evidence="5" id="KW-0963">Cytoplasm</keyword>
<comment type="caution">
    <text evidence="12">The sequence shown here is derived from an EMBL/GenBank/DDBJ whole genome shotgun (WGS) entry which is preliminary data.</text>
</comment>
<reference evidence="12" key="1">
    <citation type="submission" date="2022-01" db="EMBL/GenBank/DDBJ databases">
        <title>Genome-Based Taxonomic Classification of the Phylum Actinobacteria.</title>
        <authorList>
            <person name="Gao Y."/>
        </authorList>
    </citation>
    <scope>NUCLEOTIDE SEQUENCE</scope>
    <source>
        <strain evidence="12">KLBMP 8922</strain>
    </source>
</reference>
<evidence type="ECO:0000256" key="7">
    <source>
        <dbReference type="ARBA" id="ARBA00022679"/>
    </source>
</evidence>
<name>A0AA41QAS4_9ACTN</name>
<evidence type="ECO:0000256" key="4">
    <source>
        <dbReference type="ARBA" id="ARBA00013346"/>
    </source>
</evidence>
<dbReference type="GO" id="GO:0004719">
    <property type="term" value="F:protein-L-isoaspartate (D-aspartate) O-methyltransferase activity"/>
    <property type="evidence" value="ECO:0007669"/>
    <property type="project" value="UniProtKB-EC"/>
</dbReference>
<evidence type="ECO:0000256" key="11">
    <source>
        <dbReference type="ARBA" id="ARBA00031350"/>
    </source>
</evidence>
<keyword evidence="7" id="KW-0808">Transferase</keyword>
<gene>
    <name evidence="12" type="ORF">LZ495_43390</name>
</gene>
<dbReference type="Pfam" id="PF01135">
    <property type="entry name" value="PCMT"/>
    <property type="match status" value="1"/>
</dbReference>
<organism evidence="12 13">
    <name type="scientific">Yinghuangia soli</name>
    <dbReference type="NCBI Taxonomy" id="2908204"/>
    <lineage>
        <taxon>Bacteria</taxon>
        <taxon>Bacillati</taxon>
        <taxon>Actinomycetota</taxon>
        <taxon>Actinomycetes</taxon>
        <taxon>Kitasatosporales</taxon>
        <taxon>Streptomycetaceae</taxon>
        <taxon>Yinghuangia</taxon>
    </lineage>
</organism>
<evidence type="ECO:0000313" key="12">
    <source>
        <dbReference type="EMBL" id="MCF2534035.1"/>
    </source>
</evidence>
<evidence type="ECO:0000313" key="13">
    <source>
        <dbReference type="Proteomes" id="UP001165378"/>
    </source>
</evidence>
<comment type="subcellular location">
    <subcellularLocation>
        <location evidence="1">Cytoplasm</location>
    </subcellularLocation>
</comment>
<dbReference type="GO" id="GO:0005737">
    <property type="term" value="C:cytoplasm"/>
    <property type="evidence" value="ECO:0007669"/>
    <property type="project" value="UniProtKB-SubCell"/>
</dbReference>
<evidence type="ECO:0000256" key="2">
    <source>
        <dbReference type="ARBA" id="ARBA00005369"/>
    </source>
</evidence>
<dbReference type="GO" id="GO:0032259">
    <property type="term" value="P:methylation"/>
    <property type="evidence" value="ECO:0007669"/>
    <property type="project" value="UniProtKB-KW"/>
</dbReference>
<dbReference type="Gene3D" id="3.40.50.150">
    <property type="entry name" value="Vaccinia Virus protein VP39"/>
    <property type="match status" value="1"/>
</dbReference>
<dbReference type="InterPro" id="IPR000682">
    <property type="entry name" value="PCMT"/>
</dbReference>
<protein>
    <recommendedName>
        <fullName evidence="4">Protein-L-isoaspartate O-methyltransferase</fullName>
        <ecNumber evidence="3">2.1.1.77</ecNumber>
    </recommendedName>
    <alternativeName>
        <fullName evidence="11">L-isoaspartyl protein carboxyl methyltransferase</fullName>
    </alternativeName>
    <alternativeName>
        <fullName evidence="9">Protein L-isoaspartyl methyltransferase</fullName>
    </alternativeName>
    <alternativeName>
        <fullName evidence="10">Protein-beta-aspartate methyltransferase</fullName>
    </alternativeName>
</protein>
<evidence type="ECO:0000256" key="10">
    <source>
        <dbReference type="ARBA" id="ARBA00031323"/>
    </source>
</evidence>
<dbReference type="PANTHER" id="PTHR11579">
    <property type="entry name" value="PROTEIN-L-ISOASPARTATE O-METHYLTRANSFERASE"/>
    <property type="match status" value="1"/>
</dbReference>
<keyword evidence="13" id="KW-1185">Reference proteome</keyword>
<dbReference type="RefSeq" id="WP_235058826.1">
    <property type="nucleotide sequence ID" value="NZ_JAKFHA010000075.1"/>
</dbReference>
<evidence type="ECO:0000256" key="3">
    <source>
        <dbReference type="ARBA" id="ARBA00011890"/>
    </source>
</evidence>
<proteinExistence type="inferred from homology"/>
<evidence type="ECO:0000256" key="1">
    <source>
        <dbReference type="ARBA" id="ARBA00004496"/>
    </source>
</evidence>
<evidence type="ECO:0000256" key="5">
    <source>
        <dbReference type="ARBA" id="ARBA00022490"/>
    </source>
</evidence>
<dbReference type="EC" id="2.1.1.77" evidence="3"/>
<keyword evidence="6 12" id="KW-0489">Methyltransferase</keyword>
<dbReference type="PANTHER" id="PTHR11579:SF0">
    <property type="entry name" value="PROTEIN-L-ISOASPARTATE(D-ASPARTATE) O-METHYLTRANSFERASE"/>
    <property type="match status" value="1"/>
</dbReference>